<dbReference type="GO" id="GO:0005737">
    <property type="term" value="C:cytoplasm"/>
    <property type="evidence" value="ECO:0007669"/>
    <property type="project" value="TreeGrafter"/>
</dbReference>
<dbReference type="GO" id="GO:0006044">
    <property type="term" value="P:N-acetylglucosamine metabolic process"/>
    <property type="evidence" value="ECO:0007669"/>
    <property type="project" value="TreeGrafter"/>
</dbReference>
<accession>A0AAN7Z3D9</accession>
<evidence type="ECO:0000313" key="2">
    <source>
        <dbReference type="Proteomes" id="UP001305414"/>
    </source>
</evidence>
<protein>
    <submittedName>
        <fullName evidence="1">Uncharacterized protein</fullName>
    </submittedName>
</protein>
<dbReference type="EMBL" id="JAWHQM010000006">
    <property type="protein sequence ID" value="KAK5627682.1"/>
    <property type="molecule type" value="Genomic_DNA"/>
</dbReference>
<dbReference type="Pfam" id="PF12239">
    <property type="entry name" value="DUF3605"/>
    <property type="match status" value="1"/>
</dbReference>
<dbReference type="PANTHER" id="PTHR35020">
    <property type="entry name" value="N-ACETYLGLUCOSAMINE-INDUCED PROTEIN 1"/>
    <property type="match status" value="1"/>
</dbReference>
<dbReference type="InterPro" id="IPR022036">
    <property type="entry name" value="DUF3605"/>
</dbReference>
<proteinExistence type="predicted"/>
<dbReference type="Proteomes" id="UP001305414">
    <property type="component" value="Unassembled WGS sequence"/>
</dbReference>
<name>A0AAN7Z3D9_9PEZI</name>
<comment type="caution">
    <text evidence="1">The sequence shown here is derived from an EMBL/GenBank/DDBJ whole genome shotgun (WGS) entry which is preliminary data.</text>
</comment>
<dbReference type="PANTHER" id="PTHR35020:SF2">
    <property type="entry name" value="N-ACETYLGLUCOSAMINE-INDUCED PROTEIN 1"/>
    <property type="match status" value="1"/>
</dbReference>
<dbReference type="AlphaFoldDB" id="A0AAN7Z3D9"/>
<keyword evidence="2" id="KW-1185">Reference proteome</keyword>
<reference evidence="1 2" key="1">
    <citation type="submission" date="2023-10" db="EMBL/GenBank/DDBJ databases">
        <title>Draft genome sequence of Xylaria bambusicola isolate GMP-LS, the root and basal stem rot pathogen of sugarcane in Indonesia.</title>
        <authorList>
            <person name="Selvaraj P."/>
            <person name="Muralishankar V."/>
            <person name="Muruganantham S."/>
            <person name="Sp S."/>
            <person name="Haryani S."/>
            <person name="Lau K.J.X."/>
            <person name="Naqvi N.I."/>
        </authorList>
    </citation>
    <scope>NUCLEOTIDE SEQUENCE [LARGE SCALE GENOMIC DNA]</scope>
    <source>
        <strain evidence="1">GMP-LS</strain>
    </source>
</reference>
<evidence type="ECO:0000313" key="1">
    <source>
        <dbReference type="EMBL" id="KAK5627682.1"/>
    </source>
</evidence>
<sequence>MANARALGENNLSVLKRKPSDLRRYMAWTAETKAHYGSMTNYLLNHRLPKAWGSPPFMPASSVPFDDPSDYSVLINDWPYGLTPDISHIVVWSRTIIDTEPETGDTTAESRQVIADFCEKILCGQARSRWSG</sequence>
<gene>
    <name evidence="1" type="ORF">RRF57_003397</name>
</gene>
<organism evidence="1 2">
    <name type="scientific">Xylaria bambusicola</name>
    <dbReference type="NCBI Taxonomy" id="326684"/>
    <lineage>
        <taxon>Eukaryota</taxon>
        <taxon>Fungi</taxon>
        <taxon>Dikarya</taxon>
        <taxon>Ascomycota</taxon>
        <taxon>Pezizomycotina</taxon>
        <taxon>Sordariomycetes</taxon>
        <taxon>Xylariomycetidae</taxon>
        <taxon>Xylariales</taxon>
        <taxon>Xylariaceae</taxon>
        <taxon>Xylaria</taxon>
    </lineage>
</organism>